<feature type="region of interest" description="Disordered" evidence="1">
    <location>
        <begin position="81"/>
        <end position="103"/>
    </location>
</feature>
<dbReference type="Gene3D" id="4.10.60.10">
    <property type="entry name" value="Zinc finger, CCHC-type"/>
    <property type="match status" value="1"/>
</dbReference>
<evidence type="ECO:0000313" key="3">
    <source>
        <dbReference type="Proteomes" id="UP000276133"/>
    </source>
</evidence>
<dbReference type="OrthoDB" id="3863715at2759"/>
<evidence type="ECO:0008006" key="4">
    <source>
        <dbReference type="Google" id="ProtNLM"/>
    </source>
</evidence>
<name>A0A3M7STX4_BRAPC</name>
<keyword evidence="3" id="KW-1185">Reference proteome</keyword>
<sequence>MYGLKCAVSIVGQKQKYYFCDDEGRNIAKCPVKEALCEKCHQKGHLTKKCSIAEKLNSLERKKIDYNELYIDQEKTQSIFEASQKDDDENVMPKTPRYQPKNFNDVISQISPQDLKLPVLERH</sequence>
<protein>
    <recommendedName>
        <fullName evidence="4">CCHC-type domain-containing protein</fullName>
    </recommendedName>
</protein>
<comment type="caution">
    <text evidence="2">The sequence shown here is derived from an EMBL/GenBank/DDBJ whole genome shotgun (WGS) entry which is preliminary data.</text>
</comment>
<dbReference type="AlphaFoldDB" id="A0A3M7STX4"/>
<gene>
    <name evidence="2" type="ORF">BpHYR1_025648</name>
</gene>
<accession>A0A3M7STX4</accession>
<proteinExistence type="predicted"/>
<dbReference type="EMBL" id="REGN01000772">
    <property type="protein sequence ID" value="RNA39264.1"/>
    <property type="molecule type" value="Genomic_DNA"/>
</dbReference>
<organism evidence="2 3">
    <name type="scientific">Brachionus plicatilis</name>
    <name type="common">Marine rotifer</name>
    <name type="synonym">Brachionus muelleri</name>
    <dbReference type="NCBI Taxonomy" id="10195"/>
    <lineage>
        <taxon>Eukaryota</taxon>
        <taxon>Metazoa</taxon>
        <taxon>Spiralia</taxon>
        <taxon>Gnathifera</taxon>
        <taxon>Rotifera</taxon>
        <taxon>Eurotatoria</taxon>
        <taxon>Monogononta</taxon>
        <taxon>Pseudotrocha</taxon>
        <taxon>Ploima</taxon>
        <taxon>Brachionidae</taxon>
        <taxon>Brachionus</taxon>
    </lineage>
</organism>
<evidence type="ECO:0000256" key="1">
    <source>
        <dbReference type="SAM" id="MobiDB-lite"/>
    </source>
</evidence>
<dbReference type="Proteomes" id="UP000276133">
    <property type="component" value="Unassembled WGS sequence"/>
</dbReference>
<reference evidence="2 3" key="1">
    <citation type="journal article" date="2018" name="Sci. Rep.">
        <title>Genomic signatures of local adaptation to the degree of environmental predictability in rotifers.</title>
        <authorList>
            <person name="Franch-Gras L."/>
            <person name="Hahn C."/>
            <person name="Garcia-Roger E.M."/>
            <person name="Carmona M.J."/>
            <person name="Serra M."/>
            <person name="Gomez A."/>
        </authorList>
    </citation>
    <scope>NUCLEOTIDE SEQUENCE [LARGE SCALE GENOMIC DNA]</scope>
    <source>
        <strain evidence="2">HYR1</strain>
    </source>
</reference>
<evidence type="ECO:0000313" key="2">
    <source>
        <dbReference type="EMBL" id="RNA39264.1"/>
    </source>
</evidence>
<dbReference type="STRING" id="10195.A0A3M7STX4"/>